<evidence type="ECO:0000313" key="10">
    <source>
        <dbReference type="Proteomes" id="UP001576776"/>
    </source>
</evidence>
<keyword evidence="10" id="KW-1185">Reference proteome</keyword>
<dbReference type="PROSITE" id="PS50109">
    <property type="entry name" value="HIS_KIN"/>
    <property type="match status" value="1"/>
</dbReference>
<dbReference type="PANTHER" id="PTHR43047">
    <property type="entry name" value="TWO-COMPONENT HISTIDINE PROTEIN KINASE"/>
    <property type="match status" value="1"/>
</dbReference>
<dbReference type="PANTHER" id="PTHR43047:SF72">
    <property type="entry name" value="OSMOSENSING HISTIDINE PROTEIN KINASE SLN1"/>
    <property type="match status" value="1"/>
</dbReference>
<dbReference type="PRINTS" id="PR00344">
    <property type="entry name" value="BCTRLSENSOR"/>
</dbReference>
<dbReference type="SUPFAM" id="SSF47384">
    <property type="entry name" value="Homodimeric domain of signal transducing histidine kinase"/>
    <property type="match status" value="1"/>
</dbReference>
<dbReference type="InterPro" id="IPR003018">
    <property type="entry name" value="GAF"/>
</dbReference>
<feature type="coiled-coil region" evidence="7">
    <location>
        <begin position="307"/>
        <end position="334"/>
    </location>
</feature>
<dbReference type="EC" id="2.7.13.3" evidence="2"/>
<evidence type="ECO:0000313" key="9">
    <source>
        <dbReference type="EMBL" id="MFB2936041.1"/>
    </source>
</evidence>
<evidence type="ECO:0000256" key="2">
    <source>
        <dbReference type="ARBA" id="ARBA00012438"/>
    </source>
</evidence>
<evidence type="ECO:0000256" key="1">
    <source>
        <dbReference type="ARBA" id="ARBA00000085"/>
    </source>
</evidence>
<evidence type="ECO:0000256" key="5">
    <source>
        <dbReference type="ARBA" id="ARBA00022777"/>
    </source>
</evidence>
<comment type="catalytic activity">
    <reaction evidence="1">
        <text>ATP + protein L-histidine = ADP + protein N-phospho-L-histidine.</text>
        <dbReference type="EC" id="2.7.13.3"/>
    </reaction>
</comment>
<dbReference type="SMART" id="SM00387">
    <property type="entry name" value="HATPase_c"/>
    <property type="match status" value="1"/>
</dbReference>
<feature type="domain" description="Histidine kinase" evidence="8">
    <location>
        <begin position="334"/>
        <end position="564"/>
    </location>
</feature>
<keyword evidence="9" id="KW-0067">ATP-binding</keyword>
<dbReference type="Pfam" id="PF00512">
    <property type="entry name" value="HisKA"/>
    <property type="match status" value="1"/>
</dbReference>
<keyword evidence="9" id="KW-0547">Nucleotide-binding</keyword>
<keyword evidence="6" id="KW-0902">Two-component regulatory system</keyword>
<gene>
    <name evidence="9" type="ORF">ACE1B6_12375</name>
</gene>
<dbReference type="InterPro" id="IPR036097">
    <property type="entry name" value="HisK_dim/P_sf"/>
</dbReference>
<proteinExistence type="predicted"/>
<keyword evidence="3" id="KW-0597">Phosphoprotein</keyword>
<name>A0ABV4YB50_9CYAN</name>
<dbReference type="RefSeq" id="WP_413257542.1">
    <property type="nucleotide sequence ID" value="NZ_JBHFNS010000052.1"/>
</dbReference>
<dbReference type="SUPFAM" id="SSF55781">
    <property type="entry name" value="GAF domain-like"/>
    <property type="match status" value="1"/>
</dbReference>
<accession>A0ABV4YB50</accession>
<dbReference type="InterPro" id="IPR003594">
    <property type="entry name" value="HATPase_dom"/>
</dbReference>
<dbReference type="SUPFAM" id="SSF55874">
    <property type="entry name" value="ATPase domain of HSP90 chaperone/DNA topoisomerase II/histidine kinase"/>
    <property type="match status" value="1"/>
</dbReference>
<evidence type="ECO:0000256" key="4">
    <source>
        <dbReference type="ARBA" id="ARBA00022679"/>
    </source>
</evidence>
<evidence type="ECO:0000256" key="7">
    <source>
        <dbReference type="SAM" id="Coils"/>
    </source>
</evidence>
<dbReference type="Proteomes" id="UP001576776">
    <property type="component" value="Unassembled WGS sequence"/>
</dbReference>
<dbReference type="SMART" id="SM00388">
    <property type="entry name" value="HisKA"/>
    <property type="match status" value="1"/>
</dbReference>
<evidence type="ECO:0000256" key="6">
    <source>
        <dbReference type="ARBA" id="ARBA00023012"/>
    </source>
</evidence>
<evidence type="ECO:0000259" key="8">
    <source>
        <dbReference type="PROSITE" id="PS50109"/>
    </source>
</evidence>
<dbReference type="Pfam" id="PF13492">
    <property type="entry name" value="GAF_3"/>
    <property type="match status" value="1"/>
</dbReference>
<dbReference type="CDD" id="cd16922">
    <property type="entry name" value="HATPase_EvgS-ArcB-TorS-like"/>
    <property type="match status" value="1"/>
</dbReference>
<dbReference type="InterPro" id="IPR005467">
    <property type="entry name" value="His_kinase_dom"/>
</dbReference>
<comment type="caution">
    <text evidence="9">The sequence shown here is derived from an EMBL/GenBank/DDBJ whole genome shotgun (WGS) entry which is preliminary data.</text>
</comment>
<dbReference type="Gene3D" id="1.10.287.130">
    <property type="match status" value="1"/>
</dbReference>
<dbReference type="Gene3D" id="3.30.565.10">
    <property type="entry name" value="Histidine kinase-like ATPase, C-terminal domain"/>
    <property type="match status" value="1"/>
</dbReference>
<dbReference type="CDD" id="cd00082">
    <property type="entry name" value="HisKA"/>
    <property type="match status" value="1"/>
</dbReference>
<dbReference type="InterPro" id="IPR029016">
    <property type="entry name" value="GAF-like_dom_sf"/>
</dbReference>
<sequence length="575" mass="64576">MSVPIKLQNWQEVSYRKSDSAVTNDASSLQGLGSELVYVQEVTGQYLSFYWQEAERYQINSEAIVNSCLNETFGPVAANPYLEQIQQILDNQLPERFCCEFQYQEHKFKFDLIVSPILVADESATKVLVMGRQVQAEIACSGQAKLNTAKASILHWGQHYKKLIRKISRHIRRTLDLDTIWQRTVDDLGKGLNVSRCVICAYKSESMEASVKAEYRSESVSSLLGQKIKIAESAYFTQTIETLEPNIEQESNNSEEPESKLAVATFYQDKPNGLIVLYDHQENRQWSNDEIELMRELADLVGSAIAHATLYHELEQARQQAEEASRLKSEFLANTSHELRTPLNGMLGFLKLVLEGMADDPKEQMEFIQEAYRSALHLLDVINDILDIAKIEAGKMELELGPVVLEELLSNVEDFTKTQAQQKNLSFRIQKPATRDKIILNGNYQRLLQVLLNLVGNAIKFTHEGGVMISAEVQRKKSTNNQEIPAMAIVRVVDTGIGVSLEKQGRLFQSFSQVNGGHNRQYGGTGLGLYISQKLIEAMKGEVEFYSMGEGLGSTVTFTVPLYQDPVLTVGSVGD</sequence>
<dbReference type="EMBL" id="JBHFNS010000052">
    <property type="protein sequence ID" value="MFB2936041.1"/>
    <property type="molecule type" value="Genomic_DNA"/>
</dbReference>
<dbReference type="Pfam" id="PF02518">
    <property type="entry name" value="HATPase_c"/>
    <property type="match status" value="1"/>
</dbReference>
<keyword evidence="5" id="KW-0418">Kinase</keyword>
<protein>
    <recommendedName>
        <fullName evidence="2">histidine kinase</fullName>
        <ecNumber evidence="2">2.7.13.3</ecNumber>
    </recommendedName>
</protein>
<dbReference type="InterPro" id="IPR004358">
    <property type="entry name" value="Sig_transdc_His_kin-like_C"/>
</dbReference>
<dbReference type="SMART" id="SM00065">
    <property type="entry name" value="GAF"/>
    <property type="match status" value="1"/>
</dbReference>
<evidence type="ECO:0000256" key="3">
    <source>
        <dbReference type="ARBA" id="ARBA00022553"/>
    </source>
</evidence>
<organism evidence="9 10">
    <name type="scientific">Floridaenema fluviatile BLCC-F154</name>
    <dbReference type="NCBI Taxonomy" id="3153640"/>
    <lineage>
        <taxon>Bacteria</taxon>
        <taxon>Bacillati</taxon>
        <taxon>Cyanobacteriota</taxon>
        <taxon>Cyanophyceae</taxon>
        <taxon>Oscillatoriophycideae</taxon>
        <taxon>Aerosakkonematales</taxon>
        <taxon>Aerosakkonemataceae</taxon>
        <taxon>Floridanema</taxon>
        <taxon>Floridanema fluviatile</taxon>
    </lineage>
</organism>
<keyword evidence="7" id="KW-0175">Coiled coil</keyword>
<dbReference type="InterPro" id="IPR003661">
    <property type="entry name" value="HisK_dim/P_dom"/>
</dbReference>
<keyword evidence="4" id="KW-0808">Transferase</keyword>
<reference evidence="9 10" key="1">
    <citation type="submission" date="2024-09" db="EMBL/GenBank/DDBJ databases">
        <title>Floridaenema gen nov. (Aerosakkonemataceae, Aerosakkonematales ord. nov., Cyanobacteria) from benthic tropical and subtropical fresh waters, with the description of four new species.</title>
        <authorList>
            <person name="Moretto J.A."/>
            <person name="Berthold D.E."/>
            <person name="Lefler F.W."/>
            <person name="Huang I.-S."/>
            <person name="Laughinghouse H. IV."/>
        </authorList>
    </citation>
    <scope>NUCLEOTIDE SEQUENCE [LARGE SCALE GENOMIC DNA]</scope>
    <source>
        <strain evidence="9 10">BLCC-F154</strain>
    </source>
</reference>
<dbReference type="GO" id="GO:0005524">
    <property type="term" value="F:ATP binding"/>
    <property type="evidence" value="ECO:0007669"/>
    <property type="project" value="UniProtKB-KW"/>
</dbReference>
<dbReference type="InterPro" id="IPR036890">
    <property type="entry name" value="HATPase_C_sf"/>
</dbReference>
<dbReference type="Gene3D" id="3.30.450.40">
    <property type="match status" value="1"/>
</dbReference>